<feature type="compositionally biased region" description="Acidic residues" evidence="2">
    <location>
        <begin position="487"/>
        <end position="500"/>
    </location>
</feature>
<evidence type="ECO:0000313" key="3">
    <source>
        <dbReference type="EMBL" id="KAK0971347.1"/>
    </source>
</evidence>
<accession>A0AAN6KA68</accession>
<feature type="compositionally biased region" description="Low complexity" evidence="2">
    <location>
        <begin position="1"/>
        <end position="11"/>
    </location>
</feature>
<gene>
    <name evidence="3" type="ORF">LTR91_015578</name>
</gene>
<feature type="binding site" evidence="1">
    <location>
        <position position="173"/>
    </location>
    <ligand>
        <name>Zn(2+)</name>
        <dbReference type="ChEBI" id="CHEBI:29105"/>
    </ligand>
</feature>
<feature type="binding site" evidence="1">
    <location>
        <position position="178"/>
    </location>
    <ligand>
        <name>Zn(2+)</name>
        <dbReference type="ChEBI" id="CHEBI:29105"/>
    </ligand>
</feature>
<evidence type="ECO:0000256" key="1">
    <source>
        <dbReference type="PIRSR" id="PIRSR605301-1"/>
    </source>
</evidence>
<feature type="binding site" evidence="1">
    <location>
        <position position="274"/>
    </location>
    <ligand>
        <name>Zn(2+)</name>
        <dbReference type="ChEBI" id="CHEBI:29105"/>
    </ligand>
</feature>
<dbReference type="PANTHER" id="PTHR22599">
    <property type="entry name" value="MPS ONE BINDER KINASE ACTIVATOR-LIKE MOB"/>
    <property type="match status" value="1"/>
</dbReference>
<dbReference type="Pfam" id="PF03637">
    <property type="entry name" value="Mob1_phocein"/>
    <property type="match status" value="2"/>
</dbReference>
<dbReference type="InterPro" id="IPR005301">
    <property type="entry name" value="MOB_kinase_act_fam"/>
</dbReference>
<dbReference type="SUPFAM" id="SSF101152">
    <property type="entry name" value="Mob1/phocein"/>
    <property type="match status" value="1"/>
</dbReference>
<dbReference type="Proteomes" id="UP001175353">
    <property type="component" value="Unassembled WGS sequence"/>
</dbReference>
<keyword evidence="1" id="KW-0862">Zinc</keyword>
<dbReference type="AlphaFoldDB" id="A0AAN6KA68"/>
<keyword evidence="4" id="KW-1185">Reference proteome</keyword>
<feature type="compositionally biased region" description="Basic and acidic residues" evidence="2">
    <location>
        <begin position="476"/>
        <end position="486"/>
    </location>
</feature>
<proteinExistence type="predicted"/>
<feature type="compositionally biased region" description="Basic and acidic residues" evidence="2">
    <location>
        <begin position="411"/>
        <end position="425"/>
    </location>
</feature>
<organism evidence="3 4">
    <name type="scientific">Friedmanniomyces endolithicus</name>
    <dbReference type="NCBI Taxonomy" id="329885"/>
    <lineage>
        <taxon>Eukaryota</taxon>
        <taxon>Fungi</taxon>
        <taxon>Dikarya</taxon>
        <taxon>Ascomycota</taxon>
        <taxon>Pezizomycotina</taxon>
        <taxon>Dothideomycetes</taxon>
        <taxon>Dothideomycetidae</taxon>
        <taxon>Mycosphaerellales</taxon>
        <taxon>Teratosphaeriaceae</taxon>
        <taxon>Friedmanniomyces</taxon>
    </lineage>
</organism>
<comment type="caution">
    <text evidence="3">The sequence shown here is derived from an EMBL/GenBank/DDBJ whole genome shotgun (WGS) entry which is preliminary data.</text>
</comment>
<feature type="binding site" evidence="1">
    <location>
        <position position="269"/>
    </location>
    <ligand>
        <name>Zn(2+)</name>
        <dbReference type="ChEBI" id="CHEBI:29105"/>
    </ligand>
</feature>
<feature type="region of interest" description="Disordered" evidence="2">
    <location>
        <begin position="378"/>
        <end position="585"/>
    </location>
</feature>
<evidence type="ECO:0000313" key="4">
    <source>
        <dbReference type="Proteomes" id="UP001175353"/>
    </source>
</evidence>
<feature type="region of interest" description="Disordered" evidence="2">
    <location>
        <begin position="1"/>
        <end position="64"/>
    </location>
</feature>
<sequence>MATHSPALSPRLPSPPPIPEDQLGPASPGVALFEDSGKLLGGSNLVDTGAGRRIRPGTKAEDMAEGPELVELADVRRTPYPSTHHYTNLTDMVDEQIDSAFPLTEHLAALHAHHTHPPSSLHHTIPLSPSHAAALALPPPHTSRDIWLYELARFLIQHTNTIIIALFADSPPCSPATCSEMRASEWQYLCAVHDPPKSCAAIDYCCHTLDWAAGVLSSSKTFPSRLGLGSQGGGGGRGGGMSAGQDKVLQHQLREITNIFRRVYRIYAHAWFQHREMFWRVEGKTGVYGLFRRVCDEYGLIQAENYTIPREAEGEGPMGVDGKGEWRGGAEGEGEGGLQQQQRMQAPFTQILARPGGAGAGSEEDAGQQNTGENEVLAAGNTTKRHRHTKSDLGKSITPVIQEEAEEEEEGPHAGGDRESARPVEAEDVQPLQKKAEELRSFAESLPQPGWLAQQHRPVEDHGGVGVESEGEAVEGGEKGAEKMVEEGGEETVADDEDLEGLMGVRRSDTVKPPPPASVPAEPEIREGEGTAEVPNEGAEQTLPEAGEASVSELEVKKEDGAVEVMEPAHSPAADAEEAGKSVGD</sequence>
<dbReference type="SMART" id="SM01388">
    <property type="entry name" value="Mob1_phocein"/>
    <property type="match status" value="1"/>
</dbReference>
<dbReference type="EMBL" id="JAUJLE010000178">
    <property type="protein sequence ID" value="KAK0971347.1"/>
    <property type="molecule type" value="Genomic_DNA"/>
</dbReference>
<keyword evidence="1" id="KW-0479">Metal-binding</keyword>
<evidence type="ECO:0008006" key="5">
    <source>
        <dbReference type="Google" id="ProtNLM"/>
    </source>
</evidence>
<protein>
    <recommendedName>
        <fullName evidence="5">Mob1/phocein</fullName>
    </recommendedName>
</protein>
<dbReference type="InterPro" id="IPR036703">
    <property type="entry name" value="MOB_kinase_act_sf"/>
</dbReference>
<name>A0AAN6KA68_9PEZI</name>
<dbReference type="Gene3D" id="1.20.140.30">
    <property type="entry name" value="MOB kinase activator"/>
    <property type="match status" value="1"/>
</dbReference>
<evidence type="ECO:0000256" key="2">
    <source>
        <dbReference type="SAM" id="MobiDB-lite"/>
    </source>
</evidence>
<feature type="region of interest" description="Disordered" evidence="2">
    <location>
        <begin position="312"/>
        <end position="343"/>
    </location>
</feature>
<reference evidence="3" key="1">
    <citation type="submission" date="2023-06" db="EMBL/GenBank/DDBJ databases">
        <title>Black Yeasts Isolated from many extreme environments.</title>
        <authorList>
            <person name="Coleine C."/>
            <person name="Stajich J.E."/>
            <person name="Selbmann L."/>
        </authorList>
    </citation>
    <scope>NUCLEOTIDE SEQUENCE</scope>
    <source>
        <strain evidence="3">CCFEE 5200</strain>
    </source>
</reference>